<accession>A0A3B6SGL9</accession>
<sequence length="106" mass="11464">MQVALPIVPCPDSGRNVVTYVARRGQNAIERFHKCRRHNPARGGCDFCRWQQSHAESLAAAAPPMAQIVPAQEQAGLAYNAADVHRGRMRLRPAMASPESTAGDGS</sequence>
<dbReference type="Gramene" id="TraesWEE_scaffold_013928_01G000100.1">
    <property type="protein sequence ID" value="TraesWEE_scaffold_013928_01G000100.1"/>
    <property type="gene ID" value="TraesWEE_scaffold_013928_01G000100"/>
</dbReference>
<keyword evidence="2" id="KW-1185">Reference proteome</keyword>
<dbReference type="Gramene" id="TraesRN7B0100481400.1">
    <property type="protein sequence ID" value="TraesRN7B0100481400.1"/>
    <property type="gene ID" value="TraesRN7B0100481400"/>
</dbReference>
<dbReference type="Gramene" id="TraesMAC7B03G04118070.1">
    <property type="protein sequence ID" value="TraesMAC7B03G04118070.1"/>
    <property type="gene ID" value="TraesMAC7B03G04118070"/>
</dbReference>
<reference evidence="1" key="1">
    <citation type="submission" date="2018-08" db="EMBL/GenBank/DDBJ databases">
        <authorList>
            <person name="Rossello M."/>
        </authorList>
    </citation>
    <scope>NUCLEOTIDE SEQUENCE [LARGE SCALE GENOMIC DNA]</scope>
    <source>
        <strain evidence="1">cv. Chinese Spring</strain>
    </source>
</reference>
<dbReference type="Gramene" id="TraesNOR7B03G04168430.1">
    <property type="protein sequence ID" value="TraesNOR7B03G04168430.1"/>
    <property type="gene ID" value="TraesNOR7B03G04168430"/>
</dbReference>
<dbReference type="Gramene" id="TraesCS7B03G0483800.1">
    <property type="protein sequence ID" value="TraesCS7B03G0483800.1.CDS"/>
    <property type="gene ID" value="TraesCS7B03G0483800"/>
</dbReference>
<dbReference type="Gramene" id="TraesJUL7B03G04161190.1">
    <property type="protein sequence ID" value="TraesJUL7B03G04161190.1"/>
    <property type="gene ID" value="TraesJUL7B03G04161190"/>
</dbReference>
<dbReference type="Gramene" id="TraesCS7B02G178200.1">
    <property type="protein sequence ID" value="TraesCS7B02G178200.1"/>
    <property type="gene ID" value="TraesCS7B02G178200"/>
</dbReference>
<dbReference type="AlphaFoldDB" id="A0A3B6SGL9"/>
<name>A0A3B6SGL9_WHEAT</name>
<dbReference type="Gramene" id="TraesJAG7B03G04105970.2">
    <property type="protein sequence ID" value="TraesJAG7B03G04105970.2"/>
    <property type="gene ID" value="TraesJAG7B03G04105970"/>
</dbReference>
<evidence type="ECO:0000313" key="2">
    <source>
        <dbReference type="Proteomes" id="UP000019116"/>
    </source>
</evidence>
<protein>
    <submittedName>
        <fullName evidence="1">Uncharacterized protein</fullName>
    </submittedName>
</protein>
<proteinExistence type="predicted"/>
<dbReference type="Proteomes" id="UP000019116">
    <property type="component" value="Chromosome 7B"/>
</dbReference>
<reference evidence="1" key="2">
    <citation type="submission" date="2018-10" db="UniProtKB">
        <authorList>
            <consortium name="EnsemblPlants"/>
        </authorList>
    </citation>
    <scope>IDENTIFICATION</scope>
</reference>
<dbReference type="Gramene" id="TraesSTA7B03G04118870.1">
    <property type="protein sequence ID" value="TraesSTA7B03G04118870.1"/>
    <property type="gene ID" value="TraesSTA7B03G04118870"/>
</dbReference>
<dbReference type="Gramene" id="TraesLDM7B03G04126490.2">
    <property type="protein sequence ID" value="TraesLDM7B03G04126490.2"/>
    <property type="gene ID" value="TraesLDM7B03G04126490"/>
</dbReference>
<dbReference type="Gramene" id="TraesLDM7B03G04126490.1">
    <property type="protein sequence ID" value="TraesLDM7B03G04126490.1"/>
    <property type="gene ID" value="TraesLDM7B03G04126490"/>
</dbReference>
<dbReference type="Gramene" id="TraesROB_scaffold_032527_01G000100.1">
    <property type="protein sequence ID" value="TraesROB_scaffold_032527_01G000100.1"/>
    <property type="gene ID" value="TraesROB_scaffold_032527_01G000100"/>
</dbReference>
<evidence type="ECO:0000313" key="1">
    <source>
        <dbReference type="EnsemblPlants" id="TraesCS7B02G178200.1"/>
    </source>
</evidence>
<organism evidence="1">
    <name type="scientific">Triticum aestivum</name>
    <name type="common">Wheat</name>
    <dbReference type="NCBI Taxonomy" id="4565"/>
    <lineage>
        <taxon>Eukaryota</taxon>
        <taxon>Viridiplantae</taxon>
        <taxon>Streptophyta</taxon>
        <taxon>Embryophyta</taxon>
        <taxon>Tracheophyta</taxon>
        <taxon>Spermatophyta</taxon>
        <taxon>Magnoliopsida</taxon>
        <taxon>Liliopsida</taxon>
        <taxon>Poales</taxon>
        <taxon>Poaceae</taxon>
        <taxon>BOP clade</taxon>
        <taxon>Pooideae</taxon>
        <taxon>Triticodae</taxon>
        <taxon>Triticeae</taxon>
        <taxon>Triticinae</taxon>
        <taxon>Triticum</taxon>
    </lineage>
</organism>
<dbReference type="Gramene" id="TraesJAG7B03G04105970.1">
    <property type="protein sequence ID" value="TraesJAG7B03G04105970.1"/>
    <property type="gene ID" value="TraesJAG7B03G04105970"/>
</dbReference>
<dbReference type="EnsemblPlants" id="TraesCS7B02G178200.1">
    <property type="protein sequence ID" value="TraesCS7B02G178200.1"/>
    <property type="gene ID" value="TraesCS7B02G178200"/>
</dbReference>
<dbReference type="Gramene" id="TraesCAD_scaffold_000918_01G000100.1">
    <property type="protein sequence ID" value="TraesCAD_scaffold_000918_01G000100.1"/>
    <property type="gene ID" value="TraesCAD_scaffold_000918_01G000100"/>
</dbReference>
<dbReference type="Gramene" id="TraesSTA7B03G04118870.2">
    <property type="protein sequence ID" value="TraesSTA7B03G04118870.2"/>
    <property type="gene ID" value="TraesSTA7B03G04118870"/>
</dbReference>